<dbReference type="OrthoDB" id="9786803at2"/>
<dbReference type="InterPro" id="IPR027417">
    <property type="entry name" value="P-loop_NTPase"/>
</dbReference>
<dbReference type="InterPro" id="IPR052539">
    <property type="entry name" value="MGD_biosynthesis_adapter"/>
</dbReference>
<reference evidence="2 3" key="1">
    <citation type="submission" date="2017-10" db="EMBL/GenBank/DDBJ databases">
        <title>Bacillus sp. nov., a halophilic bacterium isolated from a Keqin Lake.</title>
        <authorList>
            <person name="Wang H."/>
        </authorList>
    </citation>
    <scope>NUCLEOTIDE SEQUENCE [LARGE SCALE GENOMIC DNA]</scope>
    <source>
        <strain evidence="2 3">KQ-12</strain>
    </source>
</reference>
<dbReference type="PANTHER" id="PTHR40072:SF1">
    <property type="entry name" value="MOLYBDOPTERIN-GUANINE DINUCLEOTIDE BIOSYNTHESIS ADAPTER PROTEIN"/>
    <property type="match status" value="1"/>
</dbReference>
<name>A0A323TDP1_9BACI</name>
<dbReference type="AlphaFoldDB" id="A0A323TDP1"/>
<sequence length="176" mass="20459">MKIHQIVGYTNSGKTTIISTIIRALSLEDLKVATIKHHGHEDPLVKESEEKDSVKHRNAGAVGTLVANENEFNWIVHHEGQFLLEDYVRMYQALPLDLLLIEGYKKEAYMKTVILRSEKDLELLHKAKNITAVICWDKDCMIRLKRSRTLPLFHVENLEEYVQWFKEQVIKGGEYE</sequence>
<dbReference type="GO" id="GO:0005525">
    <property type="term" value="F:GTP binding"/>
    <property type="evidence" value="ECO:0007669"/>
    <property type="project" value="InterPro"/>
</dbReference>
<organism evidence="2 3">
    <name type="scientific">Salipaludibacillus keqinensis</name>
    <dbReference type="NCBI Taxonomy" id="2045207"/>
    <lineage>
        <taxon>Bacteria</taxon>
        <taxon>Bacillati</taxon>
        <taxon>Bacillota</taxon>
        <taxon>Bacilli</taxon>
        <taxon>Bacillales</taxon>
        <taxon>Bacillaceae</taxon>
    </lineage>
</organism>
<dbReference type="InterPro" id="IPR004435">
    <property type="entry name" value="MobB_dom"/>
</dbReference>
<dbReference type="Proteomes" id="UP000248214">
    <property type="component" value="Unassembled WGS sequence"/>
</dbReference>
<dbReference type="EMBL" id="PDOD01000002">
    <property type="protein sequence ID" value="PYZ93542.1"/>
    <property type="molecule type" value="Genomic_DNA"/>
</dbReference>
<dbReference type="Pfam" id="PF03205">
    <property type="entry name" value="MobB"/>
    <property type="match status" value="1"/>
</dbReference>
<dbReference type="SUPFAM" id="SSF52540">
    <property type="entry name" value="P-loop containing nucleoside triphosphate hydrolases"/>
    <property type="match status" value="1"/>
</dbReference>
<dbReference type="NCBIfam" id="TIGR00176">
    <property type="entry name" value="mobB"/>
    <property type="match status" value="1"/>
</dbReference>
<evidence type="ECO:0000313" key="3">
    <source>
        <dbReference type="Proteomes" id="UP000248214"/>
    </source>
</evidence>
<dbReference type="GO" id="GO:0006777">
    <property type="term" value="P:Mo-molybdopterin cofactor biosynthetic process"/>
    <property type="evidence" value="ECO:0007669"/>
    <property type="project" value="InterPro"/>
</dbReference>
<gene>
    <name evidence="2" type="primary">mobB</name>
    <name evidence="2" type="ORF">CR194_10265</name>
</gene>
<dbReference type="RefSeq" id="WP_110609573.1">
    <property type="nucleotide sequence ID" value="NZ_PDOD01000002.1"/>
</dbReference>
<keyword evidence="3" id="KW-1185">Reference proteome</keyword>
<evidence type="ECO:0000313" key="2">
    <source>
        <dbReference type="EMBL" id="PYZ93542.1"/>
    </source>
</evidence>
<accession>A0A323TDP1</accession>
<feature type="domain" description="Molybdopterin-guanine dinucleotide biosynthesis protein B (MobB)" evidence="1">
    <location>
        <begin position="5"/>
        <end position="136"/>
    </location>
</feature>
<dbReference type="Gene3D" id="3.40.50.300">
    <property type="entry name" value="P-loop containing nucleotide triphosphate hydrolases"/>
    <property type="match status" value="1"/>
</dbReference>
<proteinExistence type="predicted"/>
<dbReference type="PANTHER" id="PTHR40072">
    <property type="entry name" value="MOLYBDOPTERIN-GUANINE DINUCLEOTIDE BIOSYNTHESIS ADAPTER PROTEIN-RELATED"/>
    <property type="match status" value="1"/>
</dbReference>
<protein>
    <submittedName>
        <fullName evidence="2">Molybdopterin-guanine dinucleotide biosynthesis protein B</fullName>
    </submittedName>
</protein>
<comment type="caution">
    <text evidence="2">The sequence shown here is derived from an EMBL/GenBank/DDBJ whole genome shotgun (WGS) entry which is preliminary data.</text>
</comment>
<evidence type="ECO:0000259" key="1">
    <source>
        <dbReference type="Pfam" id="PF03205"/>
    </source>
</evidence>